<keyword evidence="6" id="KW-1185">Reference proteome</keyword>
<dbReference type="InterPro" id="IPR014710">
    <property type="entry name" value="RmlC-like_jellyroll"/>
</dbReference>
<dbReference type="InterPro" id="IPR011051">
    <property type="entry name" value="RmlC_Cupin_sf"/>
</dbReference>
<dbReference type="SUPFAM" id="SSF46689">
    <property type="entry name" value="Homeodomain-like"/>
    <property type="match status" value="2"/>
</dbReference>
<dbReference type="SMART" id="SM00342">
    <property type="entry name" value="HTH_ARAC"/>
    <property type="match status" value="1"/>
</dbReference>
<accession>A0ABN5LVB6</accession>
<dbReference type="Gene3D" id="2.60.120.10">
    <property type="entry name" value="Jelly Rolls"/>
    <property type="match status" value="1"/>
</dbReference>
<dbReference type="SUPFAM" id="SSF51182">
    <property type="entry name" value="RmlC-like cupins"/>
    <property type="match status" value="1"/>
</dbReference>
<evidence type="ECO:0000256" key="2">
    <source>
        <dbReference type="ARBA" id="ARBA00023125"/>
    </source>
</evidence>
<dbReference type="PANTHER" id="PTHR43280">
    <property type="entry name" value="ARAC-FAMILY TRANSCRIPTIONAL REGULATOR"/>
    <property type="match status" value="1"/>
</dbReference>
<feature type="domain" description="HTH araC/xylS-type" evidence="4">
    <location>
        <begin position="238"/>
        <end position="336"/>
    </location>
</feature>
<dbReference type="Gene3D" id="1.10.10.60">
    <property type="entry name" value="Homeodomain-like"/>
    <property type="match status" value="2"/>
</dbReference>
<reference evidence="5 6" key="1">
    <citation type="submission" date="2018-05" db="EMBL/GenBank/DDBJ databases">
        <title>Chitinophaga sp. nov., isolated from rhizosphere soil of Alhagi.</title>
        <authorList>
            <person name="Liu Y."/>
        </authorList>
    </citation>
    <scope>NUCLEOTIDE SEQUENCE [LARGE SCALE GENOMIC DNA]</scope>
    <source>
        <strain evidence="5 6">T22</strain>
    </source>
</reference>
<evidence type="ECO:0000256" key="3">
    <source>
        <dbReference type="ARBA" id="ARBA00023163"/>
    </source>
</evidence>
<dbReference type="InterPro" id="IPR018060">
    <property type="entry name" value="HTH_AraC"/>
</dbReference>
<dbReference type="Pfam" id="PF12833">
    <property type="entry name" value="HTH_18"/>
    <property type="match status" value="1"/>
</dbReference>
<dbReference type="PROSITE" id="PS01124">
    <property type="entry name" value="HTH_ARAC_FAMILY_2"/>
    <property type="match status" value="1"/>
</dbReference>
<gene>
    <name evidence="5" type="ORF">DLD77_00605</name>
</gene>
<evidence type="ECO:0000313" key="5">
    <source>
        <dbReference type="EMBL" id="AWO02153.1"/>
    </source>
</evidence>
<dbReference type="InterPro" id="IPR009057">
    <property type="entry name" value="Homeodomain-like_sf"/>
</dbReference>
<proteinExistence type="predicted"/>
<keyword evidence="2" id="KW-0238">DNA-binding</keyword>
<name>A0ABN5LVB6_9BACT</name>
<dbReference type="EMBL" id="CP029600">
    <property type="protein sequence ID" value="AWO02153.1"/>
    <property type="molecule type" value="Genomic_DNA"/>
</dbReference>
<organism evidence="5 6">
    <name type="scientific">Chitinophaga alhagiae</name>
    <dbReference type="NCBI Taxonomy" id="2203219"/>
    <lineage>
        <taxon>Bacteria</taxon>
        <taxon>Pseudomonadati</taxon>
        <taxon>Bacteroidota</taxon>
        <taxon>Chitinophagia</taxon>
        <taxon>Chitinophagales</taxon>
        <taxon>Chitinophagaceae</taxon>
        <taxon>Chitinophaga</taxon>
    </lineage>
</organism>
<protein>
    <submittedName>
        <fullName evidence="5">AraC family transcriptional regulator</fullName>
    </submittedName>
</protein>
<dbReference type="PROSITE" id="PS00041">
    <property type="entry name" value="HTH_ARAC_FAMILY_1"/>
    <property type="match status" value="1"/>
</dbReference>
<dbReference type="Proteomes" id="UP000246099">
    <property type="component" value="Chromosome"/>
</dbReference>
<evidence type="ECO:0000259" key="4">
    <source>
        <dbReference type="PROSITE" id="PS01124"/>
    </source>
</evidence>
<dbReference type="InterPro" id="IPR018062">
    <property type="entry name" value="HTH_AraC-typ_CS"/>
</dbReference>
<dbReference type="PANTHER" id="PTHR43280:SF27">
    <property type="entry name" value="TRANSCRIPTIONAL REGULATOR MTLR"/>
    <property type="match status" value="1"/>
</dbReference>
<evidence type="ECO:0000256" key="1">
    <source>
        <dbReference type="ARBA" id="ARBA00023015"/>
    </source>
</evidence>
<keyword evidence="1" id="KW-0805">Transcription regulation</keyword>
<keyword evidence="3" id="KW-0804">Transcription</keyword>
<sequence length="342" mass="39812">MPFFHVRSRYVTIFHLARRNADQCFHKAKFLQTYQFPAPFHHCFSFKKLPYINMNMKPELRQMTVTPNLSFTVRKDVGENMINNWHYHAEIELLFIRSSAGTWLVGDHIGHFKTGDVVMTGANLPHCFRHEAGHMENGETICVKFLPEMLGEYFMNLPEARDIRGLFAGAANGLRLEGAIREQAGRLIEQMLNDAPGRRLVCLLQLLQDIADSRDCVPLSSTGFMQSPGPVTDEERIKTIFEYTLRHYQEKISLDTVAALLHMTRPSFCRFFKSRTRKTYVQFLMEVRIGHACKLLVEDEKTVAEIGYECGYNNISHFNHQFKFITGKKPLEYKRDYLQKYR</sequence>
<evidence type="ECO:0000313" key="6">
    <source>
        <dbReference type="Proteomes" id="UP000246099"/>
    </source>
</evidence>